<dbReference type="Gene3D" id="3.20.20.70">
    <property type="entry name" value="Aldolase class I"/>
    <property type="match status" value="1"/>
</dbReference>
<protein>
    <submittedName>
        <fullName evidence="4">Regulatory protein TenI</fullName>
    </submittedName>
</protein>
<evidence type="ECO:0000256" key="2">
    <source>
        <dbReference type="ARBA" id="ARBA00022977"/>
    </source>
</evidence>
<dbReference type="eggNOG" id="COG0352">
    <property type="taxonomic scope" value="Bacteria"/>
</dbReference>
<dbReference type="GO" id="GO:0004789">
    <property type="term" value="F:thiamine-phosphate diphosphorylase activity"/>
    <property type="evidence" value="ECO:0007669"/>
    <property type="project" value="TreeGrafter"/>
</dbReference>
<dbReference type="EMBL" id="CCDP010000001">
    <property type="protein sequence ID" value="CDQ38629.1"/>
    <property type="molecule type" value="Genomic_DNA"/>
</dbReference>
<name>A0A024Q813_9BACI</name>
<dbReference type="RefSeq" id="WP_021289474.1">
    <property type="nucleotide sequence ID" value="NZ_BNER01000001.1"/>
</dbReference>
<evidence type="ECO:0000259" key="3">
    <source>
        <dbReference type="Pfam" id="PF02581"/>
    </source>
</evidence>
<reference evidence="4 5" key="1">
    <citation type="submission" date="2014-03" db="EMBL/GenBank/DDBJ databases">
        <authorList>
            <person name="Urmite Genomes U."/>
        </authorList>
    </citation>
    <scope>NUCLEOTIDE SEQUENCE [LARGE SCALE GENOMIC DNA]</scope>
    <source>
        <strain evidence="4 5">Vm-5</strain>
    </source>
</reference>
<organism evidence="4 5">
    <name type="scientific">Virgibacillus massiliensis</name>
    <dbReference type="NCBI Taxonomy" id="1462526"/>
    <lineage>
        <taxon>Bacteria</taxon>
        <taxon>Bacillati</taxon>
        <taxon>Bacillota</taxon>
        <taxon>Bacilli</taxon>
        <taxon>Bacillales</taxon>
        <taxon>Bacillaceae</taxon>
        <taxon>Virgibacillus</taxon>
    </lineage>
</organism>
<dbReference type="Pfam" id="PF02581">
    <property type="entry name" value="TMP-TENI"/>
    <property type="match status" value="1"/>
</dbReference>
<comment type="caution">
    <text evidence="4">The sequence shown here is derived from an EMBL/GenBank/DDBJ whole genome shotgun (WGS) entry which is preliminary data.</text>
</comment>
<keyword evidence="5" id="KW-1185">Reference proteome</keyword>
<dbReference type="STRING" id="1462526.BN990_00901"/>
<gene>
    <name evidence="4" type="primary">tenI</name>
    <name evidence="4" type="ORF">BN990_00901</name>
</gene>
<feature type="domain" description="Thiamine phosphate synthase/TenI" evidence="3">
    <location>
        <begin position="5"/>
        <end position="180"/>
    </location>
</feature>
<dbReference type="GO" id="GO:0005737">
    <property type="term" value="C:cytoplasm"/>
    <property type="evidence" value="ECO:0007669"/>
    <property type="project" value="TreeGrafter"/>
</dbReference>
<evidence type="ECO:0000313" key="4">
    <source>
        <dbReference type="EMBL" id="CDQ38629.1"/>
    </source>
</evidence>
<accession>A0A024Q813</accession>
<dbReference type="PANTHER" id="PTHR20857">
    <property type="entry name" value="THIAMINE-PHOSPHATE PYROPHOSPHORYLASE"/>
    <property type="match status" value="1"/>
</dbReference>
<dbReference type="InterPro" id="IPR013785">
    <property type="entry name" value="Aldolase_TIM"/>
</dbReference>
<dbReference type="SUPFAM" id="SSF51391">
    <property type="entry name" value="Thiamin phosphate synthase"/>
    <property type="match status" value="1"/>
</dbReference>
<proteinExistence type="predicted"/>
<reference evidence="5" key="2">
    <citation type="submission" date="2014-05" db="EMBL/GenBank/DDBJ databases">
        <title>Draft genome sequence of Virgibacillus massiliensis Vm-5.</title>
        <authorList>
            <person name="Khelaifia S."/>
            <person name="Croce O."/>
            <person name="Lagier J.C."/>
            <person name="Raoult D."/>
        </authorList>
    </citation>
    <scope>NUCLEOTIDE SEQUENCE [LARGE SCALE GENOMIC DNA]</scope>
    <source>
        <strain evidence="5">Vm-5</strain>
    </source>
</reference>
<dbReference type="GO" id="GO:0009228">
    <property type="term" value="P:thiamine biosynthetic process"/>
    <property type="evidence" value="ECO:0007669"/>
    <property type="project" value="UniProtKB-KW"/>
</dbReference>
<dbReference type="AlphaFoldDB" id="A0A024Q813"/>
<comment type="pathway">
    <text evidence="1">Cofactor biosynthesis; thiamine diphosphate biosynthesis.</text>
</comment>
<dbReference type="Proteomes" id="UP000028875">
    <property type="component" value="Unassembled WGS sequence"/>
</dbReference>
<keyword evidence="2" id="KW-0784">Thiamine biosynthesis</keyword>
<evidence type="ECO:0000313" key="5">
    <source>
        <dbReference type="Proteomes" id="UP000028875"/>
    </source>
</evidence>
<dbReference type="InterPro" id="IPR022998">
    <property type="entry name" value="ThiamineP_synth_TenI"/>
</dbReference>
<dbReference type="CDD" id="cd00564">
    <property type="entry name" value="TMP_TenI"/>
    <property type="match status" value="1"/>
</dbReference>
<dbReference type="OrthoDB" id="9815348at2"/>
<dbReference type="InterPro" id="IPR036206">
    <property type="entry name" value="ThiamineP_synth_sf"/>
</dbReference>
<dbReference type="PANTHER" id="PTHR20857:SF22">
    <property type="entry name" value="THIAZOLE TAUTOMERASE"/>
    <property type="match status" value="1"/>
</dbReference>
<sequence length="204" mass="22199">MKLIAVTSGSQKEARLFQVIMGISPYVDAIMLREKQMTKSGYSLFVQRLLAQGLPAEKLIIHVHQILPKETAVPTLHLPENRLPEVDCLQKKYPCLQIGVSTHSLEVAKRAEQVGAAYVLYGHVFSTASKKGVKPRGVKQLATVAKALNIPVYAIGGITTGKVNDIYQAKAGGVAVMSGIFSHTDPLEAVKSFRKEVNGYEGTR</sequence>
<evidence type="ECO:0000256" key="1">
    <source>
        <dbReference type="ARBA" id="ARBA00004948"/>
    </source>
</evidence>